<keyword evidence="3" id="KW-0813">Transport</keyword>
<comment type="caution">
    <text evidence="10">The sequence shown here is derived from an EMBL/GenBank/DDBJ whole genome shotgun (WGS) entry which is preliminary data.</text>
</comment>
<evidence type="ECO:0000256" key="6">
    <source>
        <dbReference type="ARBA" id="ARBA00022989"/>
    </source>
</evidence>
<dbReference type="PRINTS" id="PR00758">
    <property type="entry name" value="ARSENICPUMP"/>
</dbReference>
<dbReference type="PANTHER" id="PTHR43568:SF1">
    <property type="entry name" value="P PROTEIN"/>
    <property type="match status" value="1"/>
</dbReference>
<dbReference type="Pfam" id="PF03600">
    <property type="entry name" value="CitMHS"/>
    <property type="match status" value="1"/>
</dbReference>
<dbReference type="InterPro" id="IPR004680">
    <property type="entry name" value="Cit_transptr-like_dom"/>
</dbReference>
<evidence type="ECO:0000256" key="3">
    <source>
        <dbReference type="ARBA" id="ARBA00022448"/>
    </source>
</evidence>
<feature type="transmembrane region" description="Helical" evidence="8">
    <location>
        <begin position="418"/>
        <end position="441"/>
    </location>
</feature>
<keyword evidence="6 8" id="KW-1133">Transmembrane helix</keyword>
<name>A0ABM9C4Y0_9BACL</name>
<feature type="transmembrane region" description="Helical" evidence="8">
    <location>
        <begin position="294"/>
        <end position="313"/>
    </location>
</feature>
<feature type="transmembrane region" description="Helical" evidence="8">
    <location>
        <begin position="241"/>
        <end position="274"/>
    </location>
</feature>
<keyword evidence="4" id="KW-1003">Cell membrane</keyword>
<dbReference type="Proteomes" id="UP000838686">
    <property type="component" value="Unassembled WGS sequence"/>
</dbReference>
<feature type="transmembrane region" description="Helical" evidence="8">
    <location>
        <begin position="38"/>
        <end position="57"/>
    </location>
</feature>
<keyword evidence="5 8" id="KW-0812">Transmembrane</keyword>
<keyword evidence="7 8" id="KW-0472">Membrane</keyword>
<evidence type="ECO:0000256" key="2">
    <source>
        <dbReference type="ARBA" id="ARBA00009843"/>
    </source>
</evidence>
<evidence type="ECO:0000256" key="7">
    <source>
        <dbReference type="ARBA" id="ARBA00023136"/>
    </source>
</evidence>
<feature type="transmembrane region" description="Helical" evidence="8">
    <location>
        <begin position="146"/>
        <end position="165"/>
    </location>
</feature>
<evidence type="ECO:0000256" key="4">
    <source>
        <dbReference type="ARBA" id="ARBA00022475"/>
    </source>
</evidence>
<protein>
    <submittedName>
        <fullName evidence="10">Transporter</fullName>
    </submittedName>
</protein>
<accession>A0ABM9C4Y0</accession>
<dbReference type="PANTHER" id="PTHR43568">
    <property type="entry name" value="P PROTEIN"/>
    <property type="match status" value="1"/>
</dbReference>
<comment type="similarity">
    <text evidence="2">Belongs to the CitM (TC 2.A.11) transporter family.</text>
</comment>
<dbReference type="RefSeq" id="WP_236341713.1">
    <property type="nucleotide sequence ID" value="NZ_CAKMMF010000010.1"/>
</dbReference>
<evidence type="ECO:0000259" key="9">
    <source>
        <dbReference type="Pfam" id="PF03600"/>
    </source>
</evidence>
<evidence type="ECO:0000256" key="8">
    <source>
        <dbReference type="SAM" id="Phobius"/>
    </source>
</evidence>
<proteinExistence type="inferred from homology"/>
<feature type="transmembrane region" description="Helical" evidence="8">
    <location>
        <begin position="12"/>
        <end position="32"/>
    </location>
</feature>
<feature type="transmembrane region" description="Helical" evidence="8">
    <location>
        <begin position="334"/>
        <end position="359"/>
    </location>
</feature>
<dbReference type="InterPro" id="IPR051475">
    <property type="entry name" value="Diverse_Ion_Transporter"/>
</dbReference>
<dbReference type="CDD" id="cd01116">
    <property type="entry name" value="P_permease"/>
    <property type="match status" value="1"/>
</dbReference>
<feature type="transmembrane region" description="Helical" evidence="8">
    <location>
        <begin position="69"/>
        <end position="92"/>
    </location>
</feature>
<feature type="domain" description="Citrate transporter-like" evidence="9">
    <location>
        <begin position="27"/>
        <end position="384"/>
    </location>
</feature>
<comment type="subcellular location">
    <subcellularLocation>
        <location evidence="1">Cell membrane</location>
        <topology evidence="1">Multi-pass membrane protein</topology>
    </subcellularLocation>
</comment>
<reference evidence="10" key="1">
    <citation type="submission" date="2022-01" db="EMBL/GenBank/DDBJ databases">
        <authorList>
            <person name="Criscuolo A."/>
        </authorList>
    </citation>
    <scope>NUCLEOTIDE SEQUENCE</scope>
    <source>
        <strain evidence="10">CIP111893</strain>
    </source>
</reference>
<dbReference type="InterPro" id="IPR000802">
    <property type="entry name" value="Arsenical_pump_ArsB"/>
</dbReference>
<dbReference type="EMBL" id="CAKMMF010000010">
    <property type="protein sequence ID" value="CAH1204292.1"/>
    <property type="molecule type" value="Genomic_DNA"/>
</dbReference>
<feature type="transmembrane region" description="Helical" evidence="8">
    <location>
        <begin position="104"/>
        <end position="134"/>
    </location>
</feature>
<evidence type="ECO:0000256" key="5">
    <source>
        <dbReference type="ARBA" id="ARBA00022692"/>
    </source>
</evidence>
<sequence length="443" mass="47555">MEHQVIAAIEPAFWQIAAAAIIFLVTYAIIITEKLNRAAIAICGAGIMLLLGIVDLYTAFTVHIEWRTIFLLLGMMILVGMTNKTGIIQYLAIKGVQLVKGGPLRVLVILSLLTGAGSAFLDNVTMVLLIVPVTIAITRELKVTPVPYLISEIMACNIGGTATLIGNPANMMIGTANEHLSFQSFLIHMAPISIIIMIVTILLLVLVFRKRLVVTEAARRDLMRLNAANYLQDRGLLRRAIVILALTAAGFLLHSVLNVEIAAVAIMGALLLMLAGVSKKHVEETIGMLEWKTVFFFIGLFIVVGGMIETGVITKLVSMTLQIASGDIAYTSMLILWISGIASATIDHIPFVATMIPFIERVGVELNITHPEQLNSLWWSLALGASLGGNGTLIGSSANVIAAGLASKAGKGFGFMDFIKIGAPVTLLSLLISTVYVQLFLLP</sequence>
<gene>
    <name evidence="10" type="ORF">PAECIP111893_02215</name>
</gene>
<keyword evidence="11" id="KW-1185">Reference proteome</keyword>
<evidence type="ECO:0000313" key="10">
    <source>
        <dbReference type="EMBL" id="CAH1204292.1"/>
    </source>
</evidence>
<organism evidence="10 11">
    <name type="scientific">Paenibacillus plantiphilus</name>
    <dbReference type="NCBI Taxonomy" id="2905650"/>
    <lineage>
        <taxon>Bacteria</taxon>
        <taxon>Bacillati</taxon>
        <taxon>Bacillota</taxon>
        <taxon>Bacilli</taxon>
        <taxon>Bacillales</taxon>
        <taxon>Paenibacillaceae</taxon>
        <taxon>Paenibacillus</taxon>
    </lineage>
</organism>
<evidence type="ECO:0000256" key="1">
    <source>
        <dbReference type="ARBA" id="ARBA00004651"/>
    </source>
</evidence>
<evidence type="ECO:0000313" key="11">
    <source>
        <dbReference type="Proteomes" id="UP000838686"/>
    </source>
</evidence>
<feature type="transmembrane region" description="Helical" evidence="8">
    <location>
        <begin position="185"/>
        <end position="208"/>
    </location>
</feature>